<dbReference type="EMBL" id="LYBM01000002">
    <property type="protein sequence ID" value="ODA35915.1"/>
    <property type="molecule type" value="Genomic_DNA"/>
</dbReference>
<dbReference type="Pfam" id="PF00106">
    <property type="entry name" value="adh_short"/>
    <property type="match status" value="1"/>
</dbReference>
<dbReference type="CDD" id="cd05233">
    <property type="entry name" value="SDR_c"/>
    <property type="match status" value="1"/>
</dbReference>
<keyword evidence="5" id="KW-1185">Reference proteome</keyword>
<dbReference type="Proteomes" id="UP000094936">
    <property type="component" value="Unassembled WGS sequence"/>
</dbReference>
<dbReference type="STRING" id="1080227.A8L45_02460"/>
<dbReference type="PRINTS" id="PR00080">
    <property type="entry name" value="SDRFAMILY"/>
</dbReference>
<dbReference type="InterPro" id="IPR020904">
    <property type="entry name" value="Sc_DH/Rdtase_CS"/>
</dbReference>
<dbReference type="InterPro" id="IPR036291">
    <property type="entry name" value="NAD(P)-bd_dom_sf"/>
</dbReference>
<organism evidence="4 5">
    <name type="scientific">Veronia pacifica</name>
    <dbReference type="NCBI Taxonomy" id="1080227"/>
    <lineage>
        <taxon>Bacteria</taxon>
        <taxon>Pseudomonadati</taxon>
        <taxon>Pseudomonadota</taxon>
        <taxon>Gammaproteobacteria</taxon>
        <taxon>Vibrionales</taxon>
        <taxon>Vibrionaceae</taxon>
        <taxon>Veronia</taxon>
    </lineage>
</organism>
<dbReference type="PANTHER" id="PTHR43391:SF82">
    <property type="entry name" value="OXIDOREDUCTASE SADH-RELATED"/>
    <property type="match status" value="1"/>
</dbReference>
<dbReference type="PANTHER" id="PTHR43391">
    <property type="entry name" value="RETINOL DEHYDROGENASE-RELATED"/>
    <property type="match status" value="1"/>
</dbReference>
<name>A0A1C3ERP4_9GAMM</name>
<comment type="similarity">
    <text evidence="1 3">Belongs to the short-chain dehydrogenases/reductases (SDR) family.</text>
</comment>
<dbReference type="PRINTS" id="PR00081">
    <property type="entry name" value="GDHRDH"/>
</dbReference>
<reference evidence="4 5" key="1">
    <citation type="submission" date="2016-05" db="EMBL/GenBank/DDBJ databases">
        <title>Genomic Taxonomy of the Vibrionaceae.</title>
        <authorList>
            <person name="Gomez-Gil B."/>
            <person name="Enciso-Ibarra J."/>
        </authorList>
    </citation>
    <scope>NUCLEOTIDE SEQUENCE [LARGE SCALE GENOMIC DNA]</scope>
    <source>
        <strain evidence="4 5">CAIM 1920</strain>
    </source>
</reference>
<evidence type="ECO:0000256" key="2">
    <source>
        <dbReference type="ARBA" id="ARBA00023002"/>
    </source>
</evidence>
<dbReference type="InterPro" id="IPR002347">
    <property type="entry name" value="SDR_fam"/>
</dbReference>
<proteinExistence type="inferred from homology"/>
<protein>
    <submittedName>
        <fullName evidence="4">Short-chain dehydrogenase</fullName>
    </submittedName>
</protein>
<evidence type="ECO:0000313" key="5">
    <source>
        <dbReference type="Proteomes" id="UP000094936"/>
    </source>
</evidence>
<dbReference type="OrthoDB" id="9775296at2"/>
<dbReference type="SUPFAM" id="SSF51735">
    <property type="entry name" value="NAD(P)-binding Rossmann-fold domains"/>
    <property type="match status" value="1"/>
</dbReference>
<dbReference type="AlphaFoldDB" id="A0A1C3ERP4"/>
<dbReference type="PROSITE" id="PS00061">
    <property type="entry name" value="ADH_SHORT"/>
    <property type="match status" value="1"/>
</dbReference>
<accession>A0A1C3ERP4</accession>
<evidence type="ECO:0000313" key="4">
    <source>
        <dbReference type="EMBL" id="ODA35915.1"/>
    </source>
</evidence>
<sequence>MKTFDGKNAVVTGGAGGIGRALLVELAKQGANVAFFDIGDLSQTKELLAQYNVRVYSETVDITKPEQIYAFIDNTIEALGSVDLLVNNAGVALGDRTFDELTPEDFEKITDINYWGVVRTTQYLYPHMVKRPESAVVSISSAAGIQPTPYLVPYCTTKFAVRGFSETLRAEHRIRGINNMTFHTVHPGCVATDITLNAQYHGPNTVQFHQELQKRGCSPAQAAKIMLDGVKKNKGRIFISDGYESDLLLRLFPTVFPTIMRWVIWWRRIPIR</sequence>
<dbReference type="Gene3D" id="3.40.50.720">
    <property type="entry name" value="NAD(P)-binding Rossmann-like Domain"/>
    <property type="match status" value="1"/>
</dbReference>
<evidence type="ECO:0000256" key="3">
    <source>
        <dbReference type="RuleBase" id="RU000363"/>
    </source>
</evidence>
<evidence type="ECO:0000256" key="1">
    <source>
        <dbReference type="ARBA" id="ARBA00006484"/>
    </source>
</evidence>
<comment type="caution">
    <text evidence="4">The sequence shown here is derived from an EMBL/GenBank/DDBJ whole genome shotgun (WGS) entry which is preliminary data.</text>
</comment>
<gene>
    <name evidence="4" type="ORF">A8L45_02460</name>
</gene>
<dbReference type="RefSeq" id="WP_068898855.1">
    <property type="nucleotide sequence ID" value="NZ_JBHUIF010000032.1"/>
</dbReference>
<keyword evidence="2" id="KW-0560">Oxidoreductase</keyword>
<dbReference type="GO" id="GO:0016491">
    <property type="term" value="F:oxidoreductase activity"/>
    <property type="evidence" value="ECO:0007669"/>
    <property type="project" value="UniProtKB-KW"/>
</dbReference>